<dbReference type="OrthoDB" id="1703350at2759"/>
<evidence type="ECO:0000256" key="7">
    <source>
        <dbReference type="ARBA" id="ARBA00022898"/>
    </source>
</evidence>
<feature type="domain" description="Aminotransferase class V" evidence="13">
    <location>
        <begin position="3"/>
        <end position="350"/>
    </location>
</feature>
<reference evidence="14 16" key="1">
    <citation type="journal article" date="2014" name="BMC Genomics">
        <title>Genome sequence of Anopheles sinensis provides insight into genetics basis of mosquito competence for malaria parasites.</title>
        <authorList>
            <person name="Zhou D."/>
            <person name="Zhang D."/>
            <person name="Ding G."/>
            <person name="Shi L."/>
            <person name="Hou Q."/>
            <person name="Ye Y."/>
            <person name="Xu Y."/>
            <person name="Zhou H."/>
            <person name="Xiong C."/>
            <person name="Li S."/>
            <person name="Yu J."/>
            <person name="Hong S."/>
            <person name="Yu X."/>
            <person name="Zou P."/>
            <person name="Chen C."/>
            <person name="Chang X."/>
            <person name="Wang W."/>
            <person name="Lv Y."/>
            <person name="Sun Y."/>
            <person name="Ma L."/>
            <person name="Shen B."/>
            <person name="Zhu C."/>
        </authorList>
    </citation>
    <scope>NUCLEOTIDE SEQUENCE [LARGE SCALE GENOMIC DNA]</scope>
</reference>
<keyword evidence="16" id="KW-1185">Reference proteome</keyword>
<dbReference type="Pfam" id="PF00266">
    <property type="entry name" value="Aminotran_5"/>
    <property type="match status" value="1"/>
</dbReference>
<keyword evidence="7" id="KW-0663">Pyridoxal phosphate</keyword>
<evidence type="ECO:0000256" key="9">
    <source>
        <dbReference type="ARBA" id="ARBA00047630"/>
    </source>
</evidence>
<evidence type="ECO:0000256" key="4">
    <source>
        <dbReference type="ARBA" id="ARBA00022576"/>
    </source>
</evidence>
<dbReference type="InterPro" id="IPR022278">
    <property type="entry name" value="Pser_aminoTfrase"/>
</dbReference>
<name>A0A084W7S2_ANOSI</name>
<comment type="catalytic activity">
    <reaction evidence="10 12">
        <text>O-phospho-L-serine + 2-oxoglutarate = 3-phosphooxypyruvate + L-glutamate</text>
        <dbReference type="Rhea" id="RHEA:14329"/>
        <dbReference type="ChEBI" id="CHEBI:16810"/>
        <dbReference type="ChEBI" id="CHEBI:18110"/>
        <dbReference type="ChEBI" id="CHEBI:29985"/>
        <dbReference type="ChEBI" id="CHEBI:57524"/>
        <dbReference type="EC" id="2.6.1.52"/>
    </reaction>
</comment>
<protein>
    <recommendedName>
        <fullName evidence="12">Phosphoserine aminotransferase</fullName>
        <ecNumber evidence="12">2.6.1.52</ecNumber>
    </recommendedName>
</protein>
<evidence type="ECO:0000259" key="13">
    <source>
        <dbReference type="Pfam" id="PF00266"/>
    </source>
</evidence>
<dbReference type="UniPathway" id="UPA00135">
    <property type="reaction ID" value="UER00197"/>
</dbReference>
<dbReference type="UniPathway" id="UPA00244">
    <property type="reaction ID" value="UER00311"/>
</dbReference>
<dbReference type="GO" id="GO:0030170">
    <property type="term" value="F:pyridoxal phosphate binding"/>
    <property type="evidence" value="ECO:0007669"/>
    <property type="project" value="TreeGrafter"/>
</dbReference>
<evidence type="ECO:0000313" key="16">
    <source>
        <dbReference type="Proteomes" id="UP000030765"/>
    </source>
</evidence>
<reference evidence="15" key="2">
    <citation type="submission" date="2020-05" db="UniProtKB">
        <authorList>
            <consortium name="EnsemblMetazoa"/>
        </authorList>
    </citation>
    <scope>IDENTIFICATION</scope>
</reference>
<dbReference type="SUPFAM" id="SSF53383">
    <property type="entry name" value="PLP-dependent transferases"/>
    <property type="match status" value="1"/>
</dbReference>
<evidence type="ECO:0000256" key="1">
    <source>
        <dbReference type="ARBA" id="ARBA00001933"/>
    </source>
</evidence>
<accession>A0A084W7S2</accession>
<dbReference type="EMBL" id="ATLV01021293">
    <property type="status" value="NOT_ANNOTATED_CDS"/>
    <property type="molecule type" value="Genomic_DNA"/>
</dbReference>
<evidence type="ECO:0000256" key="8">
    <source>
        <dbReference type="ARBA" id="ARBA00023299"/>
    </source>
</evidence>
<evidence type="ECO:0000256" key="12">
    <source>
        <dbReference type="RuleBase" id="RU004505"/>
    </source>
</evidence>
<dbReference type="InterPro" id="IPR015421">
    <property type="entry name" value="PyrdxlP-dep_Trfase_major"/>
</dbReference>
<dbReference type="InterPro" id="IPR015424">
    <property type="entry name" value="PyrdxlP-dep_Trfase"/>
</dbReference>
<evidence type="ECO:0000256" key="10">
    <source>
        <dbReference type="ARBA" id="ARBA00049007"/>
    </source>
</evidence>
<dbReference type="VEuPathDB" id="VectorBase:ASIS009923"/>
<dbReference type="InterPro" id="IPR000192">
    <property type="entry name" value="Aminotrans_V_dom"/>
</dbReference>
<dbReference type="EC" id="2.6.1.52" evidence="12"/>
<evidence type="ECO:0000313" key="14">
    <source>
        <dbReference type="EMBL" id="KFB46266.1"/>
    </source>
</evidence>
<evidence type="ECO:0000256" key="3">
    <source>
        <dbReference type="ARBA" id="ARBA00006904"/>
    </source>
</evidence>
<dbReference type="CDD" id="cd00611">
    <property type="entry name" value="PSAT_like"/>
    <property type="match status" value="1"/>
</dbReference>
<dbReference type="PANTHER" id="PTHR43247">
    <property type="entry name" value="PHOSPHOSERINE AMINOTRANSFERASE"/>
    <property type="match status" value="1"/>
</dbReference>
<dbReference type="FunFam" id="3.40.640.10:FF:000010">
    <property type="entry name" value="Phosphoserine aminotransferase"/>
    <property type="match status" value="1"/>
</dbReference>
<dbReference type="InterPro" id="IPR020578">
    <property type="entry name" value="Aminotrans_V_PyrdxlP_BS"/>
</dbReference>
<dbReference type="STRING" id="74873.A0A084W7S2"/>
<evidence type="ECO:0000256" key="11">
    <source>
        <dbReference type="RuleBase" id="RU004504"/>
    </source>
</evidence>
<comment type="pathway">
    <text evidence="2 12">Amino-acid biosynthesis; L-serine biosynthesis; L-serine from 3-phospho-D-glycerate: step 2/3.</text>
</comment>
<keyword evidence="4 12" id="KW-0032">Aminotransferase</keyword>
<comment type="catalytic activity">
    <reaction evidence="9">
        <text>4-(phosphooxy)-L-threonine + 2-oxoglutarate = (R)-3-hydroxy-2-oxo-4-phosphooxybutanoate + L-glutamate</text>
        <dbReference type="Rhea" id="RHEA:16573"/>
        <dbReference type="ChEBI" id="CHEBI:16810"/>
        <dbReference type="ChEBI" id="CHEBI:29985"/>
        <dbReference type="ChEBI" id="CHEBI:58452"/>
        <dbReference type="ChEBI" id="CHEBI:58538"/>
        <dbReference type="EC" id="2.6.1.52"/>
    </reaction>
</comment>
<dbReference type="PROSITE" id="PS00595">
    <property type="entry name" value="AA_TRANSFER_CLASS_5"/>
    <property type="match status" value="1"/>
</dbReference>
<dbReference type="VEuPathDB" id="VectorBase:ASIC014249"/>
<dbReference type="PANTHER" id="PTHR43247:SF1">
    <property type="entry name" value="PHOSPHOSERINE AMINOTRANSFERASE"/>
    <property type="match status" value="1"/>
</dbReference>
<dbReference type="Gene3D" id="3.40.640.10">
    <property type="entry name" value="Type I PLP-dependent aspartate aminotransferase-like (Major domain)"/>
    <property type="match status" value="1"/>
</dbReference>
<gene>
    <name evidence="14" type="ORF">ZHAS_00014249</name>
</gene>
<dbReference type="AlphaFoldDB" id="A0A084W7S2"/>
<evidence type="ECO:0000256" key="6">
    <source>
        <dbReference type="ARBA" id="ARBA00022679"/>
    </source>
</evidence>
<dbReference type="EMBL" id="KE525316">
    <property type="protein sequence ID" value="KFB46266.1"/>
    <property type="molecule type" value="Genomic_DNA"/>
</dbReference>
<dbReference type="PIRSF" id="PIRSF000525">
    <property type="entry name" value="SerC"/>
    <property type="match status" value="1"/>
</dbReference>
<evidence type="ECO:0000256" key="5">
    <source>
        <dbReference type="ARBA" id="ARBA00022605"/>
    </source>
</evidence>
<keyword evidence="8 12" id="KW-0718">Serine biosynthesis</keyword>
<sequence length="364" mass="40175">MVINFGAGPAKLPREVLLEVQKELVEYGTSGMSVMEMSHRGNFYVALHDETLALVKELLDVPDNYKILLMQGGGTGLFAAVAMNLIGKTGKADYLVTGSWSTMAAKEAARYGTVNWVLPKQDKYTGIPARKDWKLDPEASYVYYCDNETIGGIEFDSIPDTNGVPLVVDMSSNMLSRRVDVKKFGVIFACAQKNIGPSGITLVIVREDLIGNAMPITPTIFDFSIIAKANSISNTPPTFIIYVMGRVFAWIKRHGGVDEMYRQSLSKSQLIYDVIAKSDGFYYCPVDAKVRSRMNVPFRVGGPSGDEELEKLFLKGAEALGMQQLKGHRSVGGIRASLYNAVTIDEAKALQQYMLDFLKKHQKP</sequence>
<evidence type="ECO:0000256" key="2">
    <source>
        <dbReference type="ARBA" id="ARBA00005099"/>
    </source>
</evidence>
<proteinExistence type="inferred from homology"/>
<dbReference type="FunFam" id="3.90.1150.10:FF:000006">
    <property type="entry name" value="Phosphoserine aminotransferase"/>
    <property type="match status" value="1"/>
</dbReference>
<comment type="cofactor">
    <cofactor evidence="1 11">
        <name>pyridoxal 5'-phosphate</name>
        <dbReference type="ChEBI" id="CHEBI:597326"/>
    </cofactor>
</comment>
<dbReference type="Gene3D" id="3.90.1150.10">
    <property type="entry name" value="Aspartate Aminotransferase, domain 1"/>
    <property type="match status" value="1"/>
</dbReference>
<keyword evidence="6 12" id="KW-0808">Transferase</keyword>
<dbReference type="GO" id="GO:0005737">
    <property type="term" value="C:cytoplasm"/>
    <property type="evidence" value="ECO:0007669"/>
    <property type="project" value="TreeGrafter"/>
</dbReference>
<dbReference type="GO" id="GO:0006564">
    <property type="term" value="P:L-serine biosynthetic process"/>
    <property type="evidence" value="ECO:0007669"/>
    <property type="project" value="UniProtKB-KW"/>
</dbReference>
<organism evidence="14">
    <name type="scientific">Anopheles sinensis</name>
    <name type="common">Mosquito</name>
    <dbReference type="NCBI Taxonomy" id="74873"/>
    <lineage>
        <taxon>Eukaryota</taxon>
        <taxon>Metazoa</taxon>
        <taxon>Ecdysozoa</taxon>
        <taxon>Arthropoda</taxon>
        <taxon>Hexapoda</taxon>
        <taxon>Insecta</taxon>
        <taxon>Pterygota</taxon>
        <taxon>Neoptera</taxon>
        <taxon>Endopterygota</taxon>
        <taxon>Diptera</taxon>
        <taxon>Nematocera</taxon>
        <taxon>Culicoidea</taxon>
        <taxon>Culicidae</taxon>
        <taxon>Anophelinae</taxon>
        <taxon>Anopheles</taxon>
    </lineage>
</organism>
<comment type="similarity">
    <text evidence="3">Belongs to the class-V pyridoxal-phosphate-dependent aminotransferase family. SerC subfamily.</text>
</comment>
<dbReference type="InterPro" id="IPR015422">
    <property type="entry name" value="PyrdxlP-dep_Trfase_small"/>
</dbReference>
<dbReference type="GO" id="GO:0004648">
    <property type="term" value="F:O-phospho-L-serine:2-oxoglutarate aminotransferase activity"/>
    <property type="evidence" value="ECO:0007669"/>
    <property type="project" value="UniProtKB-EC"/>
</dbReference>
<dbReference type="OMA" id="AFVYFCD"/>
<dbReference type="NCBIfam" id="NF003764">
    <property type="entry name" value="PRK05355.1"/>
    <property type="match status" value="1"/>
</dbReference>
<dbReference type="HAMAP" id="MF_00160">
    <property type="entry name" value="SerC_aminotrans_5"/>
    <property type="match status" value="1"/>
</dbReference>
<dbReference type="Proteomes" id="UP000030765">
    <property type="component" value="Unassembled WGS sequence"/>
</dbReference>
<dbReference type="EnsemblMetazoa" id="ASIC014249-RA">
    <property type="protein sequence ID" value="ASIC014249-PA"/>
    <property type="gene ID" value="ASIC014249"/>
</dbReference>
<keyword evidence="5 12" id="KW-0028">Amino-acid biosynthesis</keyword>
<dbReference type="NCBIfam" id="TIGR01364">
    <property type="entry name" value="serC_1"/>
    <property type="match status" value="1"/>
</dbReference>
<evidence type="ECO:0000313" key="15">
    <source>
        <dbReference type="EnsemblMetazoa" id="ASIC014249-PA"/>
    </source>
</evidence>